<dbReference type="AlphaFoldDB" id="A0A0M3ILF1"/>
<dbReference type="SUPFAM" id="SSF54495">
    <property type="entry name" value="UBC-like"/>
    <property type="match status" value="1"/>
</dbReference>
<dbReference type="PANTHER" id="PTHR21275:SF1">
    <property type="entry name" value="RWD DOMAIN-CONTAINING PROTEIN 4"/>
    <property type="match status" value="1"/>
</dbReference>
<reference evidence="3" key="1">
    <citation type="submission" date="2017-02" db="UniProtKB">
        <authorList>
            <consortium name="WormBaseParasite"/>
        </authorList>
    </citation>
    <scope>IDENTIFICATION</scope>
</reference>
<evidence type="ECO:0000256" key="1">
    <source>
        <dbReference type="SAM" id="MobiDB-lite"/>
    </source>
</evidence>
<feature type="region of interest" description="Disordered" evidence="1">
    <location>
        <begin position="81"/>
        <end position="100"/>
    </location>
</feature>
<protein>
    <submittedName>
        <fullName evidence="3">RWD domain-containing protein</fullName>
    </submittedName>
</protein>
<sequence>MVAADEQATELEVLQSIFDGDQRFSVVANNKFQVKEHIVSRLKQEAESYLGMAATFTLIEYVKEHFDDLIKDQVESATMAEEASNLRLSSSESDTENAKKVNTGNKIQMSKAQKRRMWDRTDASKLGQAERGWNWVDILGHLSQTRDT</sequence>
<dbReference type="InterPro" id="IPR016135">
    <property type="entry name" value="UBQ-conjugating_enzyme/RWD"/>
</dbReference>
<evidence type="ECO:0000313" key="2">
    <source>
        <dbReference type="Proteomes" id="UP000036681"/>
    </source>
</evidence>
<dbReference type="PANTHER" id="PTHR21275">
    <property type="entry name" value="RWD DOMAIN-CONTAINING PROTEIN 4"/>
    <property type="match status" value="1"/>
</dbReference>
<dbReference type="WBParaSite" id="ALUE_0001957901-mRNA-1">
    <property type="protein sequence ID" value="ALUE_0001957901-mRNA-1"/>
    <property type="gene ID" value="ALUE_0001957901"/>
</dbReference>
<accession>A0A0M3ILF1</accession>
<dbReference type="Proteomes" id="UP000036681">
    <property type="component" value="Unplaced"/>
</dbReference>
<keyword evidence="2" id="KW-1185">Reference proteome</keyword>
<organism evidence="2 3">
    <name type="scientific">Ascaris lumbricoides</name>
    <name type="common">Giant roundworm</name>
    <dbReference type="NCBI Taxonomy" id="6252"/>
    <lineage>
        <taxon>Eukaryota</taxon>
        <taxon>Metazoa</taxon>
        <taxon>Ecdysozoa</taxon>
        <taxon>Nematoda</taxon>
        <taxon>Chromadorea</taxon>
        <taxon>Rhabditida</taxon>
        <taxon>Spirurina</taxon>
        <taxon>Ascaridomorpha</taxon>
        <taxon>Ascaridoidea</taxon>
        <taxon>Ascarididae</taxon>
        <taxon>Ascaris</taxon>
    </lineage>
</organism>
<dbReference type="InterPro" id="IPR042770">
    <property type="entry name" value="RWDD4"/>
</dbReference>
<evidence type="ECO:0000313" key="3">
    <source>
        <dbReference type="WBParaSite" id="ALUE_0001957901-mRNA-1"/>
    </source>
</evidence>
<proteinExistence type="predicted"/>
<name>A0A0M3ILF1_ASCLU</name>